<comment type="similarity">
    <text evidence="2 9">Belongs to the cytochrome P450 family.</text>
</comment>
<dbReference type="Gene3D" id="1.10.630.10">
    <property type="entry name" value="Cytochrome P450"/>
    <property type="match status" value="1"/>
</dbReference>
<dbReference type="Pfam" id="PF00067">
    <property type="entry name" value="p450"/>
    <property type="match status" value="1"/>
</dbReference>
<evidence type="ECO:0000256" key="7">
    <source>
        <dbReference type="ARBA" id="ARBA00023033"/>
    </source>
</evidence>
<dbReference type="GO" id="GO:0016705">
    <property type="term" value="F:oxidoreductase activity, acting on paired donors, with incorporation or reduction of molecular oxygen"/>
    <property type="evidence" value="ECO:0007669"/>
    <property type="project" value="InterPro"/>
</dbReference>
<dbReference type="PANTHER" id="PTHR24291:SF187">
    <property type="entry name" value="CYTOCHROME P450 4AE1-RELATED"/>
    <property type="match status" value="1"/>
</dbReference>
<dbReference type="GO" id="GO:0005506">
    <property type="term" value="F:iron ion binding"/>
    <property type="evidence" value="ECO:0007669"/>
    <property type="project" value="InterPro"/>
</dbReference>
<dbReference type="InterPro" id="IPR002401">
    <property type="entry name" value="Cyt_P450_E_grp-I"/>
</dbReference>
<feature type="non-terminal residue" evidence="10">
    <location>
        <position position="1"/>
    </location>
</feature>
<protein>
    <recommendedName>
        <fullName evidence="12">Cytochrome P450</fullName>
    </recommendedName>
</protein>
<keyword evidence="3 8" id="KW-0349">Heme</keyword>
<dbReference type="SUPFAM" id="SSF48264">
    <property type="entry name" value="Cytochrome P450"/>
    <property type="match status" value="1"/>
</dbReference>
<dbReference type="GO" id="GO:0004497">
    <property type="term" value="F:monooxygenase activity"/>
    <property type="evidence" value="ECO:0007669"/>
    <property type="project" value="UniProtKB-KW"/>
</dbReference>
<comment type="cofactor">
    <cofactor evidence="1 8">
        <name>heme</name>
        <dbReference type="ChEBI" id="CHEBI:30413"/>
    </cofactor>
</comment>
<dbReference type="CDD" id="cd20628">
    <property type="entry name" value="CYP4"/>
    <property type="match status" value="1"/>
</dbReference>
<evidence type="ECO:0000256" key="9">
    <source>
        <dbReference type="RuleBase" id="RU000461"/>
    </source>
</evidence>
<dbReference type="InterPro" id="IPR001128">
    <property type="entry name" value="Cyt_P450"/>
</dbReference>
<comment type="caution">
    <text evidence="10">The sequence shown here is derived from an EMBL/GenBank/DDBJ whole genome shotgun (WGS) entry which is preliminary data.</text>
</comment>
<organism evidence="10 11">
    <name type="scientific">Ignelater luminosus</name>
    <name type="common">Cucubano</name>
    <name type="synonym">Pyrophorus luminosus</name>
    <dbReference type="NCBI Taxonomy" id="2038154"/>
    <lineage>
        <taxon>Eukaryota</taxon>
        <taxon>Metazoa</taxon>
        <taxon>Ecdysozoa</taxon>
        <taxon>Arthropoda</taxon>
        <taxon>Hexapoda</taxon>
        <taxon>Insecta</taxon>
        <taxon>Pterygota</taxon>
        <taxon>Neoptera</taxon>
        <taxon>Endopterygota</taxon>
        <taxon>Coleoptera</taxon>
        <taxon>Polyphaga</taxon>
        <taxon>Elateriformia</taxon>
        <taxon>Elateroidea</taxon>
        <taxon>Elateridae</taxon>
        <taxon>Agrypninae</taxon>
        <taxon>Pyrophorini</taxon>
        <taxon>Ignelater</taxon>
    </lineage>
</organism>
<evidence type="ECO:0008006" key="12">
    <source>
        <dbReference type="Google" id="ProtNLM"/>
    </source>
</evidence>
<keyword evidence="6 8" id="KW-0408">Iron</keyword>
<keyword evidence="7 9" id="KW-0503">Monooxygenase</keyword>
<gene>
    <name evidence="10" type="ORF">ILUMI_17914</name>
</gene>
<keyword evidence="5 9" id="KW-0560">Oxidoreductase</keyword>
<reference evidence="10" key="1">
    <citation type="submission" date="2019-08" db="EMBL/GenBank/DDBJ databases">
        <title>The genome of the North American firefly Photinus pyralis.</title>
        <authorList>
            <consortium name="Photinus pyralis genome working group"/>
            <person name="Fallon T.R."/>
            <person name="Sander Lower S.E."/>
            <person name="Weng J.-K."/>
        </authorList>
    </citation>
    <scope>NUCLEOTIDE SEQUENCE</scope>
    <source>
        <strain evidence="10">TRF0915ILg1</strain>
        <tissue evidence="10">Whole body</tissue>
    </source>
</reference>
<dbReference type="PRINTS" id="PR00385">
    <property type="entry name" value="P450"/>
</dbReference>
<name>A0A8K0CKW5_IGNLU</name>
<evidence type="ECO:0000256" key="4">
    <source>
        <dbReference type="ARBA" id="ARBA00022723"/>
    </source>
</evidence>
<dbReference type="PRINTS" id="PR00463">
    <property type="entry name" value="EP450I"/>
</dbReference>
<evidence type="ECO:0000256" key="2">
    <source>
        <dbReference type="ARBA" id="ARBA00010617"/>
    </source>
</evidence>
<feature type="binding site" description="axial binding residue" evidence="8">
    <location>
        <position position="326"/>
    </location>
    <ligand>
        <name>heme</name>
        <dbReference type="ChEBI" id="CHEBI:30413"/>
    </ligand>
    <ligandPart>
        <name>Fe</name>
        <dbReference type="ChEBI" id="CHEBI:18248"/>
    </ligandPart>
</feature>
<dbReference type="OrthoDB" id="1470350at2759"/>
<dbReference type="InterPro" id="IPR036396">
    <property type="entry name" value="Cyt_P450_sf"/>
</dbReference>
<evidence type="ECO:0000256" key="1">
    <source>
        <dbReference type="ARBA" id="ARBA00001971"/>
    </source>
</evidence>
<keyword evidence="11" id="KW-1185">Reference proteome</keyword>
<accession>A0A8K0CKW5</accession>
<dbReference type="EMBL" id="VTPC01078710">
    <property type="protein sequence ID" value="KAF2888259.1"/>
    <property type="molecule type" value="Genomic_DNA"/>
</dbReference>
<evidence type="ECO:0000256" key="8">
    <source>
        <dbReference type="PIRSR" id="PIRSR602401-1"/>
    </source>
</evidence>
<sequence>EKWKSHRKILTPAFHFKILEQFIDTFQSNSTILVNKLKKEVGKISTDIYPYINLCTLDIICETAMGTSIYAQEHSDSEYVRSVKAICRIVMDRMFNPFLQNSFFYIFTEQYRTENKSVRILHDVTNSVIKRKQQELENHIHAQSAELESLGVKRRLAFLDLLLEEKRKNQTLSDLDIREEVDNFTFAGHDTTASGISFTLFCLGENPEVQEAAVNELQEIFQDDQFRSITLRDLQDMKYMEAVIKETLRLYPSIPFYGREIKEDVEYDGTIFPKGLGVFFLAYGVHRDPELFPEPEEFLPERFFSENAAGRHPFGYIPFSAGPRNCIGQRYGMLEMKSVLANVLRNFEILPANPKHNLEIVSESILKSANGIRVQLRKRESFKH</sequence>
<dbReference type="Proteomes" id="UP000801492">
    <property type="component" value="Unassembled WGS sequence"/>
</dbReference>
<keyword evidence="4 8" id="KW-0479">Metal-binding</keyword>
<evidence type="ECO:0000256" key="6">
    <source>
        <dbReference type="ARBA" id="ARBA00023004"/>
    </source>
</evidence>
<dbReference type="AlphaFoldDB" id="A0A8K0CKW5"/>
<dbReference type="PANTHER" id="PTHR24291">
    <property type="entry name" value="CYTOCHROME P450 FAMILY 4"/>
    <property type="match status" value="1"/>
</dbReference>
<evidence type="ECO:0000256" key="3">
    <source>
        <dbReference type="ARBA" id="ARBA00022617"/>
    </source>
</evidence>
<evidence type="ECO:0000313" key="10">
    <source>
        <dbReference type="EMBL" id="KAF2888259.1"/>
    </source>
</evidence>
<evidence type="ECO:0000256" key="5">
    <source>
        <dbReference type="ARBA" id="ARBA00023002"/>
    </source>
</evidence>
<dbReference type="GO" id="GO:0020037">
    <property type="term" value="F:heme binding"/>
    <property type="evidence" value="ECO:0007669"/>
    <property type="project" value="InterPro"/>
</dbReference>
<evidence type="ECO:0000313" key="11">
    <source>
        <dbReference type="Proteomes" id="UP000801492"/>
    </source>
</evidence>
<dbReference type="InterPro" id="IPR050196">
    <property type="entry name" value="Cytochrome_P450_Monoox"/>
</dbReference>
<dbReference type="InterPro" id="IPR017972">
    <property type="entry name" value="Cyt_P450_CS"/>
</dbReference>
<proteinExistence type="inferred from homology"/>
<dbReference type="PROSITE" id="PS00086">
    <property type="entry name" value="CYTOCHROME_P450"/>
    <property type="match status" value="1"/>
</dbReference>